<dbReference type="InterPro" id="IPR022496">
    <property type="entry name" value="T6A_TsaB"/>
</dbReference>
<name>A0A4P6MPP4_9BACT</name>
<dbReference type="Gene3D" id="3.30.420.40">
    <property type="match status" value="1"/>
</dbReference>
<keyword evidence="2" id="KW-0808">Transferase</keyword>
<sequence>MKLFIDTTGDDFALALLNQNNYCLEFILLKNVPKKVKLLVENTEKLLKKNKININEITDFYLNLGPGYFTGVRIALVYVRTIALITKAQINTISSMQILIKQNPLKNNFLINASGSKVYAYQNTNNKIFDVKNIEILDNENVSYNTIDYIEIFNNFQNYITLFTHQKDIINIEPYYIKKPQIGGK</sequence>
<keyword evidence="3" id="KW-1185">Reference proteome</keyword>
<dbReference type="Proteomes" id="UP000289326">
    <property type="component" value="Chromosome"/>
</dbReference>
<dbReference type="EMBL" id="CP034841">
    <property type="protein sequence ID" value="QBF34880.1"/>
    <property type="molecule type" value="Genomic_DNA"/>
</dbReference>
<dbReference type="InterPro" id="IPR043129">
    <property type="entry name" value="ATPase_NBD"/>
</dbReference>
<protein>
    <submittedName>
        <fullName evidence="2">tRNA (Adenosine(37)-N6)-threonylcarbamoyltransferase complex dimerization subunit type 1 TsaB</fullName>
    </submittedName>
</protein>
<dbReference type="GO" id="GO:0002949">
    <property type="term" value="P:tRNA threonylcarbamoyladenosine modification"/>
    <property type="evidence" value="ECO:0007669"/>
    <property type="project" value="InterPro"/>
</dbReference>
<dbReference type="Pfam" id="PF00814">
    <property type="entry name" value="TsaD"/>
    <property type="match status" value="1"/>
</dbReference>
<dbReference type="KEGG" id="mphi:EG856_03075"/>
<feature type="domain" description="Gcp-like" evidence="1">
    <location>
        <begin position="38"/>
        <end position="130"/>
    </location>
</feature>
<dbReference type="SUPFAM" id="SSF53067">
    <property type="entry name" value="Actin-like ATPase domain"/>
    <property type="match status" value="1"/>
</dbReference>
<gene>
    <name evidence="2" type="primary">tsaB</name>
    <name evidence="2" type="ORF">EG856_03075</name>
</gene>
<dbReference type="NCBIfam" id="TIGR03725">
    <property type="entry name" value="T6A_YeaZ"/>
    <property type="match status" value="1"/>
</dbReference>
<dbReference type="InterPro" id="IPR000905">
    <property type="entry name" value="Gcp-like_dom"/>
</dbReference>
<dbReference type="OrthoDB" id="9784166at2"/>
<dbReference type="RefSeq" id="WP_130429657.1">
    <property type="nucleotide sequence ID" value="NZ_CP034841.1"/>
</dbReference>
<evidence type="ECO:0000259" key="1">
    <source>
        <dbReference type="Pfam" id="PF00814"/>
    </source>
</evidence>
<reference evidence="2 3" key="1">
    <citation type="submission" date="2019-01" db="EMBL/GenBank/DDBJ databases">
        <title>Complete sequence and annotation of the Mycoplasma phocirhinis strain 852T genome.</title>
        <authorList>
            <person name="Frasca S.Jr."/>
            <person name="Kutish G.F."/>
            <person name="Castellanos Gell J."/>
            <person name="Michaels D.L."/>
            <person name="Brown D.R."/>
        </authorList>
    </citation>
    <scope>NUCLEOTIDE SEQUENCE [LARGE SCALE GENOMIC DNA]</scope>
    <source>
        <strain evidence="2 3">852</strain>
    </source>
</reference>
<dbReference type="AlphaFoldDB" id="A0A4P6MPP4"/>
<dbReference type="GO" id="GO:0016740">
    <property type="term" value="F:transferase activity"/>
    <property type="evidence" value="ECO:0007669"/>
    <property type="project" value="UniProtKB-KW"/>
</dbReference>
<evidence type="ECO:0000313" key="2">
    <source>
        <dbReference type="EMBL" id="QBF34880.1"/>
    </source>
</evidence>
<organism evidence="2 3">
    <name type="scientific">Mycoplasmopsis phocirhinis</name>
    <dbReference type="NCBI Taxonomy" id="142650"/>
    <lineage>
        <taxon>Bacteria</taxon>
        <taxon>Bacillati</taxon>
        <taxon>Mycoplasmatota</taxon>
        <taxon>Mycoplasmoidales</taxon>
        <taxon>Metamycoplasmataceae</taxon>
        <taxon>Mycoplasmopsis</taxon>
    </lineage>
</organism>
<evidence type="ECO:0000313" key="3">
    <source>
        <dbReference type="Proteomes" id="UP000289326"/>
    </source>
</evidence>
<accession>A0A4P6MPP4</accession>
<proteinExistence type="predicted"/>